<dbReference type="PROSITE" id="PS50882">
    <property type="entry name" value="YTH"/>
    <property type="match status" value="1"/>
</dbReference>
<dbReference type="InterPro" id="IPR045168">
    <property type="entry name" value="YTH_prot"/>
</dbReference>
<sequence length="720" mass="79111">MANEHPQSNLSHAEKSLTFHSTQQSLYSSAFNRFLSASPPPRSSKNNPGFGALSEKSVTTLTDDEDCEKTIRSLGLEDSPKESIGYSKPTRSATFPLLPSHNDHNSNGYLTSNVTASTSSPWIPSTPFSSIQTNPLNNTEGYFSPQTPDQYYNNGLFESNVRRSATISNIQGNGTIHDDGHVEFAHGLGGPLDYNDTSGVSTSAVTPSSPTNYLSQSHFQYRPFVNPLQQTQTPQQSQQSQQLQYQQFQLHTSVASDLHSRLDSNGGIVTDDGVSGSMALYDPTNSDEIIRDNGKFTTGNDGKDFNNELKLDIRSLQTIMTAPPGLDNYLSPASPRSDHAEHYFSSTMVSGLTSPSLANVNSGKNIFANDMAGNGGGGQTINDLTNSLNSMNINSNGIEMRKETSPDISNVQVSGQSISNKQQKQSWAAVAKTRPQPPPPVNTSQEVIGGTYSAAISPSSAVSPSFANRSMSAPPVTWTSKTKIVGTPTGNGIGSIYTTNPMMSIPPTPSTSKKDMSSFMAERGYNPKAFNCKPQNARFFVIKSYTEDDVHKSLKYDIWASTEIGNRRLDKAFRDNADKGPIYLFFSVNASGHFCGMAEMLTPVDYTTSSNVWQQDKWKGVFKVKWIFVKDIPNGQLRHIRIVNNENKPVTNSRDTQELYLEPGREMLKIFFDYRSKTSILDDFEFYDKRQQEMRKEGTTPVGNDTNGWLPSANSSLKQS</sequence>
<evidence type="ECO:0000256" key="1">
    <source>
        <dbReference type="SAM" id="MobiDB-lite"/>
    </source>
</evidence>
<accession>A0A9N9BUY3</accession>
<dbReference type="AlphaFoldDB" id="A0A9N9BUY3"/>
<protein>
    <submittedName>
        <fullName evidence="3">24797_t:CDS:1</fullName>
    </submittedName>
</protein>
<feature type="compositionally biased region" description="Polar residues" evidence="1">
    <location>
        <begin position="701"/>
        <end position="720"/>
    </location>
</feature>
<dbReference type="GO" id="GO:1990247">
    <property type="term" value="F:N6-methyladenosine-containing RNA reader activity"/>
    <property type="evidence" value="ECO:0007669"/>
    <property type="project" value="TreeGrafter"/>
</dbReference>
<dbReference type="Gene3D" id="3.10.590.10">
    <property type="entry name" value="ph1033 like domains"/>
    <property type="match status" value="1"/>
</dbReference>
<feature type="region of interest" description="Disordered" evidence="1">
    <location>
        <begin position="36"/>
        <end position="100"/>
    </location>
</feature>
<keyword evidence="4" id="KW-1185">Reference proteome</keyword>
<organism evidence="3 4">
    <name type="scientific">Cetraspora pellucida</name>
    <dbReference type="NCBI Taxonomy" id="1433469"/>
    <lineage>
        <taxon>Eukaryota</taxon>
        <taxon>Fungi</taxon>
        <taxon>Fungi incertae sedis</taxon>
        <taxon>Mucoromycota</taxon>
        <taxon>Glomeromycotina</taxon>
        <taxon>Glomeromycetes</taxon>
        <taxon>Diversisporales</taxon>
        <taxon>Gigasporaceae</taxon>
        <taxon>Cetraspora</taxon>
    </lineage>
</organism>
<dbReference type="InterPro" id="IPR007275">
    <property type="entry name" value="YTH_domain"/>
</dbReference>
<dbReference type="GO" id="GO:0003729">
    <property type="term" value="F:mRNA binding"/>
    <property type="evidence" value="ECO:0007669"/>
    <property type="project" value="TreeGrafter"/>
</dbReference>
<gene>
    <name evidence="3" type="ORF">CPELLU_LOCUS5906</name>
</gene>
<comment type="caution">
    <text evidence="3">The sequence shown here is derived from an EMBL/GenBank/DDBJ whole genome shotgun (WGS) entry which is preliminary data.</text>
</comment>
<dbReference type="OrthoDB" id="306690at2759"/>
<dbReference type="GO" id="GO:0061157">
    <property type="term" value="P:mRNA destabilization"/>
    <property type="evidence" value="ECO:0007669"/>
    <property type="project" value="TreeGrafter"/>
</dbReference>
<evidence type="ECO:0000259" key="2">
    <source>
        <dbReference type="PROSITE" id="PS50882"/>
    </source>
</evidence>
<dbReference type="GO" id="GO:0005737">
    <property type="term" value="C:cytoplasm"/>
    <property type="evidence" value="ECO:0007669"/>
    <property type="project" value="TreeGrafter"/>
</dbReference>
<evidence type="ECO:0000313" key="3">
    <source>
        <dbReference type="EMBL" id="CAG8576851.1"/>
    </source>
</evidence>
<feature type="domain" description="YTH" evidence="2">
    <location>
        <begin position="537"/>
        <end position="671"/>
    </location>
</feature>
<evidence type="ECO:0000313" key="4">
    <source>
        <dbReference type="Proteomes" id="UP000789759"/>
    </source>
</evidence>
<feature type="compositionally biased region" description="Polar residues" evidence="1">
    <location>
        <begin position="406"/>
        <end position="426"/>
    </location>
</feature>
<reference evidence="3" key="1">
    <citation type="submission" date="2021-06" db="EMBL/GenBank/DDBJ databases">
        <authorList>
            <person name="Kallberg Y."/>
            <person name="Tangrot J."/>
            <person name="Rosling A."/>
        </authorList>
    </citation>
    <scope>NUCLEOTIDE SEQUENCE</scope>
    <source>
        <strain evidence="3">FL966</strain>
    </source>
</reference>
<dbReference type="Proteomes" id="UP000789759">
    <property type="component" value="Unassembled WGS sequence"/>
</dbReference>
<dbReference type="PANTHER" id="PTHR12357:SF89">
    <property type="entry name" value="YTH DOMAIN-CONTAINING FAMILY PROTEIN"/>
    <property type="match status" value="1"/>
</dbReference>
<feature type="region of interest" description="Disordered" evidence="1">
    <location>
        <begin position="692"/>
        <end position="720"/>
    </location>
</feature>
<dbReference type="PANTHER" id="PTHR12357">
    <property type="entry name" value="YTH YT521-B HOMOLOGY DOMAIN-CONTAINING"/>
    <property type="match status" value="1"/>
</dbReference>
<dbReference type="CDD" id="cd21134">
    <property type="entry name" value="YTH"/>
    <property type="match status" value="1"/>
</dbReference>
<dbReference type="EMBL" id="CAJVQA010003525">
    <property type="protein sequence ID" value="CAG8576851.1"/>
    <property type="molecule type" value="Genomic_DNA"/>
</dbReference>
<proteinExistence type="predicted"/>
<dbReference type="Pfam" id="PF04146">
    <property type="entry name" value="YTH"/>
    <property type="match status" value="1"/>
</dbReference>
<name>A0A9N9BUY3_9GLOM</name>
<feature type="region of interest" description="Disordered" evidence="1">
    <location>
        <begin position="403"/>
        <end position="446"/>
    </location>
</feature>